<evidence type="ECO:0000313" key="2">
    <source>
        <dbReference type="EMBL" id="NYE46589.1"/>
    </source>
</evidence>
<dbReference type="GO" id="GO:0005737">
    <property type="term" value="C:cytoplasm"/>
    <property type="evidence" value="ECO:0007669"/>
    <property type="project" value="TreeGrafter"/>
</dbReference>
<name>A0A852TRF9_9ACTN</name>
<dbReference type="PANTHER" id="PTHR19288:SF95">
    <property type="entry name" value="D-GLYCEROL 3-PHOSPHATE PHOSPHATASE"/>
    <property type="match status" value="1"/>
</dbReference>
<dbReference type="InterPro" id="IPR036412">
    <property type="entry name" value="HAD-like_sf"/>
</dbReference>
<dbReference type="InterPro" id="IPR041065">
    <property type="entry name" value="GNAT-like"/>
</dbReference>
<dbReference type="Pfam" id="PF18407">
    <property type="entry name" value="GNAT_like"/>
    <property type="match status" value="1"/>
</dbReference>
<dbReference type="InterPro" id="IPR023214">
    <property type="entry name" value="HAD_sf"/>
</dbReference>
<keyword evidence="2" id="KW-0378">Hydrolase</keyword>
<dbReference type="Pfam" id="PF13242">
    <property type="entry name" value="Hydrolase_like"/>
    <property type="match status" value="1"/>
</dbReference>
<sequence length="334" mass="34283">MTLKASSHPLGTVYDAALLDLDGVVYIGSAAVPGAPEAVDKARAGGMRVAFVTNNAARTPAAIAERLTGLGVAASAQDVVTSAQAAARLVAERFPAGSPVLVVGDTGLRQALRDRGLRPVSVAAEQPVAVVQGYSPRLGYDLIVEGSLAVAAGALFVATNGDATAPLGRGVLPGNGAFSRVIANATGREPVVAGKPQRPLHEEGVRRTAARRPLVVGDRLDTDIEGATNRDVDSMLVLSGVTTPAELLLAEPRHRPSYLAHDLGGVNLDHPETRIDDHLARCGGWSAVAREGRLELAGAGDRLDGLRALCGAAWSAPQGTDPAAVPEALAQLGW</sequence>
<dbReference type="EMBL" id="JACCCC010000001">
    <property type="protein sequence ID" value="NYE46589.1"/>
    <property type="molecule type" value="Genomic_DNA"/>
</dbReference>
<dbReference type="Proteomes" id="UP000589036">
    <property type="component" value="Unassembled WGS sequence"/>
</dbReference>
<dbReference type="NCBIfam" id="TIGR01460">
    <property type="entry name" value="HAD-SF-IIA"/>
    <property type="match status" value="1"/>
</dbReference>
<dbReference type="Gene3D" id="3.40.50.1000">
    <property type="entry name" value="HAD superfamily/HAD-like"/>
    <property type="match status" value="2"/>
</dbReference>
<protein>
    <submittedName>
        <fullName evidence="2">HAD superfamily hydrolase (TIGR01450 family)</fullName>
    </submittedName>
</protein>
<dbReference type="PANTHER" id="PTHR19288">
    <property type="entry name" value="4-NITROPHENYLPHOSPHATASE-RELATED"/>
    <property type="match status" value="1"/>
</dbReference>
<proteinExistence type="predicted"/>
<evidence type="ECO:0000259" key="1">
    <source>
        <dbReference type="Pfam" id="PF18407"/>
    </source>
</evidence>
<gene>
    <name evidence="2" type="ORF">HDA32_001709</name>
</gene>
<dbReference type="SUPFAM" id="SSF56784">
    <property type="entry name" value="HAD-like"/>
    <property type="match status" value="1"/>
</dbReference>
<dbReference type="AlphaFoldDB" id="A0A852TRF9"/>
<keyword evidence="3" id="KW-1185">Reference proteome</keyword>
<organism evidence="2 3">
    <name type="scientific">Spinactinospora alkalitolerans</name>
    <dbReference type="NCBI Taxonomy" id="687207"/>
    <lineage>
        <taxon>Bacteria</taxon>
        <taxon>Bacillati</taxon>
        <taxon>Actinomycetota</taxon>
        <taxon>Actinomycetes</taxon>
        <taxon>Streptosporangiales</taxon>
        <taxon>Nocardiopsidaceae</taxon>
        <taxon>Spinactinospora</taxon>
    </lineage>
</organism>
<comment type="caution">
    <text evidence="2">The sequence shown here is derived from an EMBL/GenBank/DDBJ whole genome shotgun (WGS) entry which is preliminary data.</text>
</comment>
<dbReference type="GO" id="GO:0016791">
    <property type="term" value="F:phosphatase activity"/>
    <property type="evidence" value="ECO:0007669"/>
    <property type="project" value="TreeGrafter"/>
</dbReference>
<accession>A0A852TRF9</accession>
<reference evidence="2 3" key="1">
    <citation type="submission" date="2020-07" db="EMBL/GenBank/DDBJ databases">
        <title>Sequencing the genomes of 1000 actinobacteria strains.</title>
        <authorList>
            <person name="Klenk H.-P."/>
        </authorList>
    </citation>
    <scope>NUCLEOTIDE SEQUENCE [LARGE SCALE GENOMIC DNA]</scope>
    <source>
        <strain evidence="2 3">CXB654</strain>
    </source>
</reference>
<dbReference type="RefSeq" id="WP_179642667.1">
    <property type="nucleotide sequence ID" value="NZ_BAAAYY010000033.1"/>
</dbReference>
<dbReference type="InterPro" id="IPR006357">
    <property type="entry name" value="HAD-SF_hydro_IIA"/>
</dbReference>
<feature type="domain" description="GCN5-related N-acetyltransferase-like" evidence="1">
    <location>
        <begin position="282"/>
        <end position="334"/>
    </location>
</feature>
<evidence type="ECO:0000313" key="3">
    <source>
        <dbReference type="Proteomes" id="UP000589036"/>
    </source>
</evidence>
<dbReference type="Pfam" id="PF13344">
    <property type="entry name" value="Hydrolase_6"/>
    <property type="match status" value="1"/>
</dbReference>